<dbReference type="GO" id="GO:0008999">
    <property type="term" value="F:protein-N-terminal-alanine acetyltransferase activity"/>
    <property type="evidence" value="ECO:0007669"/>
    <property type="project" value="UniProtKB-EC"/>
</dbReference>
<reference evidence="7 8" key="1">
    <citation type="journal article" date="2018" name="Nat. Biotechnol.">
        <title>A standardized bacterial taxonomy based on genome phylogeny substantially revises the tree of life.</title>
        <authorList>
            <person name="Parks D.H."/>
            <person name="Chuvochina M."/>
            <person name="Waite D.W."/>
            <person name="Rinke C."/>
            <person name="Skarshewski A."/>
            <person name="Chaumeil P.A."/>
            <person name="Hugenholtz P."/>
        </authorList>
    </citation>
    <scope>NUCLEOTIDE SEQUENCE [LARGE SCALE GENOMIC DNA]</scope>
    <source>
        <strain evidence="7">UBA9360</strain>
    </source>
</reference>
<comment type="subcellular location">
    <subcellularLocation>
        <location evidence="5">Cytoplasm</location>
    </subcellularLocation>
</comment>
<dbReference type="AlphaFoldDB" id="A0A348WPM7"/>
<dbReference type="STRING" id="314276.OS145_09995"/>
<dbReference type="EMBL" id="DMUP01000160">
    <property type="protein sequence ID" value="HAR56489.1"/>
    <property type="molecule type" value="Genomic_DNA"/>
</dbReference>
<evidence type="ECO:0000313" key="8">
    <source>
        <dbReference type="Proteomes" id="UP000262878"/>
    </source>
</evidence>
<protein>
    <recommendedName>
        <fullName evidence="5">[Ribosomal protein bS18]-alanine N-acetyltransferase</fullName>
        <ecNumber evidence="5">2.3.1.266</ecNumber>
    </recommendedName>
</protein>
<accession>A0A348WPM7</accession>
<evidence type="ECO:0000256" key="3">
    <source>
        <dbReference type="ARBA" id="ARBA00022679"/>
    </source>
</evidence>
<keyword evidence="2 5" id="KW-0963">Cytoplasm</keyword>
<dbReference type="NCBIfam" id="TIGR01575">
    <property type="entry name" value="rimI"/>
    <property type="match status" value="1"/>
</dbReference>
<comment type="similarity">
    <text evidence="1 5">Belongs to the acetyltransferase family. RimI subfamily.</text>
</comment>
<dbReference type="RefSeq" id="WP_006956464.1">
    <property type="nucleotide sequence ID" value="NZ_DAIRLQ010000005.1"/>
</dbReference>
<sequence>MSKIEVTLTEPSSVLFDIEKRAHAYPWSEIVFFQPLSAGTLWWSISVDKRIVGFANTQLVADELTLHNIAIDPRYQGRGFGKFLLNDILNYADKHNALMFLEVRESNASAIHVYQQAGFSIVGRRPNYYASDSGREDALVMRREIS</sequence>
<evidence type="ECO:0000313" key="7">
    <source>
        <dbReference type="EMBL" id="HAR56489.1"/>
    </source>
</evidence>
<dbReference type="InterPro" id="IPR000182">
    <property type="entry name" value="GNAT_dom"/>
</dbReference>
<dbReference type="GO" id="GO:0005737">
    <property type="term" value="C:cytoplasm"/>
    <property type="evidence" value="ECO:0007669"/>
    <property type="project" value="UniProtKB-SubCell"/>
</dbReference>
<dbReference type="Proteomes" id="UP000262878">
    <property type="component" value="Unassembled WGS sequence"/>
</dbReference>
<dbReference type="PANTHER" id="PTHR43420">
    <property type="entry name" value="ACETYLTRANSFERASE"/>
    <property type="match status" value="1"/>
</dbReference>
<comment type="caution">
    <text evidence="7">The sequence shown here is derived from an EMBL/GenBank/DDBJ whole genome shotgun (WGS) entry which is preliminary data.</text>
</comment>
<comment type="catalytic activity">
    <reaction evidence="5">
        <text>N-terminal L-alanyl-[ribosomal protein bS18] + acetyl-CoA = N-terminal N(alpha)-acetyl-L-alanyl-[ribosomal protein bS18] + CoA + H(+)</text>
        <dbReference type="Rhea" id="RHEA:43756"/>
        <dbReference type="Rhea" id="RHEA-COMP:10676"/>
        <dbReference type="Rhea" id="RHEA-COMP:10677"/>
        <dbReference type="ChEBI" id="CHEBI:15378"/>
        <dbReference type="ChEBI" id="CHEBI:57287"/>
        <dbReference type="ChEBI" id="CHEBI:57288"/>
        <dbReference type="ChEBI" id="CHEBI:64718"/>
        <dbReference type="ChEBI" id="CHEBI:83683"/>
        <dbReference type="EC" id="2.3.1.266"/>
    </reaction>
</comment>
<dbReference type="InterPro" id="IPR006464">
    <property type="entry name" value="AcTrfase_RimI/Ard1"/>
</dbReference>
<dbReference type="InterPro" id="IPR016181">
    <property type="entry name" value="Acyl_CoA_acyltransferase"/>
</dbReference>
<dbReference type="CDD" id="cd04301">
    <property type="entry name" value="NAT_SF"/>
    <property type="match status" value="1"/>
</dbReference>
<comment type="function">
    <text evidence="5">Acetylates the N-terminal alanine of ribosomal protein bS18.</text>
</comment>
<dbReference type="Gene3D" id="3.40.630.30">
    <property type="match status" value="1"/>
</dbReference>
<dbReference type="PANTHER" id="PTHR43420:SF51">
    <property type="entry name" value="PEPTIDYL-LYSINE N-ACETYLTRANSFERASE YIAC"/>
    <property type="match status" value="1"/>
</dbReference>
<name>A0A348WPM7_9GAMM</name>
<evidence type="ECO:0000256" key="4">
    <source>
        <dbReference type="ARBA" id="ARBA00023315"/>
    </source>
</evidence>
<dbReference type="PROSITE" id="PS51186">
    <property type="entry name" value="GNAT"/>
    <property type="match status" value="1"/>
</dbReference>
<gene>
    <name evidence="7" type="primary">rimI</name>
    <name evidence="7" type="ORF">DCR58_06860</name>
</gene>
<proteinExistence type="inferred from homology"/>
<keyword evidence="4" id="KW-0012">Acyltransferase</keyword>
<evidence type="ECO:0000256" key="1">
    <source>
        <dbReference type="ARBA" id="ARBA00005395"/>
    </source>
</evidence>
<dbReference type="InterPro" id="IPR050680">
    <property type="entry name" value="YpeA/RimI_acetyltransf"/>
</dbReference>
<feature type="domain" description="N-acetyltransferase" evidence="6">
    <location>
        <begin position="4"/>
        <end position="146"/>
    </location>
</feature>
<evidence type="ECO:0000256" key="2">
    <source>
        <dbReference type="ARBA" id="ARBA00022490"/>
    </source>
</evidence>
<evidence type="ECO:0000256" key="5">
    <source>
        <dbReference type="RuleBase" id="RU363094"/>
    </source>
</evidence>
<organism evidence="7 8">
    <name type="scientific">Idiomarina baltica</name>
    <dbReference type="NCBI Taxonomy" id="190892"/>
    <lineage>
        <taxon>Bacteria</taxon>
        <taxon>Pseudomonadati</taxon>
        <taxon>Pseudomonadota</taxon>
        <taxon>Gammaproteobacteria</taxon>
        <taxon>Alteromonadales</taxon>
        <taxon>Idiomarinaceae</taxon>
        <taxon>Idiomarina</taxon>
    </lineage>
</organism>
<dbReference type="SUPFAM" id="SSF55729">
    <property type="entry name" value="Acyl-CoA N-acyltransferases (Nat)"/>
    <property type="match status" value="1"/>
</dbReference>
<dbReference type="Pfam" id="PF00583">
    <property type="entry name" value="Acetyltransf_1"/>
    <property type="match status" value="1"/>
</dbReference>
<evidence type="ECO:0000259" key="6">
    <source>
        <dbReference type="PROSITE" id="PS51186"/>
    </source>
</evidence>
<keyword evidence="3 7" id="KW-0808">Transferase</keyword>
<dbReference type="EC" id="2.3.1.266" evidence="5"/>